<accession>H1KCF6</accession>
<dbReference type="InterPro" id="IPR056911">
    <property type="entry name" value="Phage_Znf_bind_put"/>
</dbReference>
<dbReference type="Proteomes" id="UP000004382">
    <property type="component" value="Unassembled WGS sequence"/>
</dbReference>
<dbReference type="RefSeq" id="WP_003596449.1">
    <property type="nucleotide sequence ID" value="NZ_AGJK01000004.1"/>
</dbReference>
<proteinExistence type="predicted"/>
<organism evidence="2 3">
    <name type="scientific">Methylorubrum extorquens DSM 13060</name>
    <dbReference type="NCBI Taxonomy" id="882800"/>
    <lineage>
        <taxon>Bacteria</taxon>
        <taxon>Pseudomonadati</taxon>
        <taxon>Pseudomonadota</taxon>
        <taxon>Alphaproteobacteria</taxon>
        <taxon>Hyphomicrobiales</taxon>
        <taxon>Methylobacteriaceae</taxon>
        <taxon>Methylorubrum</taxon>
    </lineage>
</organism>
<protein>
    <recommendedName>
        <fullName evidence="1">DNA-binding phage zinc finger domain-containing protein</fullName>
    </recommendedName>
</protein>
<evidence type="ECO:0000313" key="3">
    <source>
        <dbReference type="Proteomes" id="UP000004382"/>
    </source>
</evidence>
<reference evidence="2 3" key="1">
    <citation type="submission" date="2011-09" db="EMBL/GenBank/DDBJ databases">
        <title>The draft genome of Methylobacterium extorquens DSM 13060.</title>
        <authorList>
            <consortium name="US DOE Joint Genome Institute (JGI-PGF)"/>
            <person name="Lucas S."/>
            <person name="Han J."/>
            <person name="Lapidus A."/>
            <person name="Cheng J.-F."/>
            <person name="Goodwin L."/>
            <person name="Pitluck S."/>
            <person name="Peters L."/>
            <person name="Land M.L."/>
            <person name="Hauser L."/>
            <person name="Koskimaki J."/>
            <person name="Halonen O."/>
            <person name="Pirttila A."/>
            <person name="Frank C."/>
            <person name="Woyke T.J."/>
        </authorList>
    </citation>
    <scope>NUCLEOTIDE SEQUENCE [LARGE SCALE GENOMIC DNA]</scope>
    <source>
        <strain evidence="2 3">DSM 13060</strain>
    </source>
</reference>
<name>H1KCF6_METEX</name>
<feature type="domain" description="DNA-binding phage zinc finger" evidence="1">
    <location>
        <begin position="10"/>
        <end position="52"/>
    </location>
</feature>
<gene>
    <name evidence="2" type="ORF">MetexDRAFT_0318</name>
</gene>
<evidence type="ECO:0000313" key="2">
    <source>
        <dbReference type="EMBL" id="EHP94780.1"/>
    </source>
</evidence>
<comment type="caution">
    <text evidence="2">The sequence shown here is derived from an EMBL/GenBank/DDBJ whole genome shotgun (WGS) entry which is preliminary data.</text>
</comment>
<dbReference type="EMBL" id="AGJK01000004">
    <property type="protein sequence ID" value="EHP94780.1"/>
    <property type="molecule type" value="Genomic_DNA"/>
</dbReference>
<dbReference type="AlphaFoldDB" id="H1KCF6"/>
<dbReference type="Pfam" id="PF24623">
    <property type="entry name" value="Phage_zn_bind_8"/>
    <property type="match status" value="1"/>
</dbReference>
<evidence type="ECO:0000259" key="1">
    <source>
        <dbReference type="Pfam" id="PF24623"/>
    </source>
</evidence>
<sequence length="54" mass="5979">MADRSAKEYAPEILAIRCPRCGARPSWACASPKDVTLYVPHLQRKKAAAAQQPR</sequence>